<dbReference type="InterPro" id="IPR036249">
    <property type="entry name" value="Thioredoxin-like_sf"/>
</dbReference>
<dbReference type="EMBL" id="LGRN01000179">
    <property type="protein sequence ID" value="OJD15057.1"/>
    <property type="molecule type" value="Genomic_DNA"/>
</dbReference>
<accession>A0A1J9PEX5</accession>
<dbReference type="AlphaFoldDB" id="A0A1J9PEX5"/>
<dbReference type="InterPro" id="IPR012882">
    <property type="entry name" value="Fmp46"/>
</dbReference>
<feature type="region of interest" description="Disordered" evidence="7">
    <location>
        <begin position="1"/>
        <end position="20"/>
    </location>
</feature>
<evidence type="ECO:0000256" key="7">
    <source>
        <dbReference type="SAM" id="MobiDB-lite"/>
    </source>
</evidence>
<keyword evidence="9" id="KW-1185">Reference proteome</keyword>
<name>A0A1J9PEX5_9EURO</name>
<gene>
    <name evidence="8" type="ORF">AJ78_04651</name>
</gene>
<evidence type="ECO:0000256" key="6">
    <source>
        <dbReference type="ARBA" id="ARBA00023128"/>
    </source>
</evidence>
<comment type="function">
    <text evidence="1">Putative mitochondrial redox protein which could be involved in the reduction of small toxic molecules.</text>
</comment>
<feature type="compositionally biased region" description="Basic residues" evidence="7">
    <location>
        <begin position="1"/>
        <end position="14"/>
    </location>
</feature>
<evidence type="ECO:0000313" key="9">
    <source>
        <dbReference type="Proteomes" id="UP000182235"/>
    </source>
</evidence>
<evidence type="ECO:0000256" key="3">
    <source>
        <dbReference type="ARBA" id="ARBA00009734"/>
    </source>
</evidence>
<protein>
    <recommendedName>
        <fullName evidence="10">Thioredoxin-like fold domain-containing protein</fullName>
    </recommendedName>
</protein>
<dbReference type="Pfam" id="PF07955">
    <property type="entry name" value="DUF1687"/>
    <property type="match status" value="1"/>
</dbReference>
<reference evidence="8 9" key="1">
    <citation type="submission" date="2015-07" db="EMBL/GenBank/DDBJ databases">
        <title>Emmonsia species relationships and genome sequence.</title>
        <authorList>
            <consortium name="The Broad Institute Genomics Platform"/>
            <person name="Cuomo C.A."/>
            <person name="Munoz J.F."/>
            <person name="Imamovic A."/>
            <person name="Priest M.E."/>
            <person name="Young S."/>
            <person name="Clay O.K."/>
            <person name="McEwen J.G."/>
        </authorList>
    </citation>
    <scope>NUCLEOTIDE SEQUENCE [LARGE SCALE GENOMIC DNA]</scope>
    <source>
        <strain evidence="8 9">UAMH 9510</strain>
    </source>
</reference>
<dbReference type="InterPro" id="IPR006660">
    <property type="entry name" value="Arsenate_reductase-like"/>
</dbReference>
<comment type="subcellular location">
    <subcellularLocation>
        <location evidence="2">Mitochondrion</location>
    </subcellularLocation>
</comment>
<keyword evidence="4" id="KW-0809">Transit peptide</keyword>
<comment type="caution">
    <text evidence="8">The sequence shown here is derived from an EMBL/GenBank/DDBJ whole genome shotgun (WGS) entry which is preliminary data.</text>
</comment>
<dbReference type="PROSITE" id="PS51353">
    <property type="entry name" value="ARSC"/>
    <property type="match status" value="1"/>
</dbReference>
<evidence type="ECO:0000313" key="8">
    <source>
        <dbReference type="EMBL" id="OJD15057.1"/>
    </source>
</evidence>
<keyword evidence="6" id="KW-0496">Mitochondrion</keyword>
<dbReference type="GO" id="GO:0016491">
    <property type="term" value="F:oxidoreductase activity"/>
    <property type="evidence" value="ECO:0007669"/>
    <property type="project" value="UniProtKB-KW"/>
</dbReference>
<sequence length="181" mass="19431">MFRFVRQPHPHPHPHPPTIPTCLTKPTQHKTLDVITLFHTPSLPASTRVLSLLKQANAAAAAAATEDQASDAPASRRSEFELNVTEEPPTPDQLKSILDYVGAGVGGDVAKARGGAAMAKPGDLVQGARDRLDALRRLKEDGGKFIRPVVVDWNNGTAVIGDNESEILKLVREIPADTSPK</sequence>
<organism evidence="8 9">
    <name type="scientific">Emergomyces pasteurianus Ep9510</name>
    <dbReference type="NCBI Taxonomy" id="1447872"/>
    <lineage>
        <taxon>Eukaryota</taxon>
        <taxon>Fungi</taxon>
        <taxon>Dikarya</taxon>
        <taxon>Ascomycota</taxon>
        <taxon>Pezizomycotina</taxon>
        <taxon>Eurotiomycetes</taxon>
        <taxon>Eurotiomycetidae</taxon>
        <taxon>Onygenales</taxon>
        <taxon>Ajellomycetaceae</taxon>
        <taxon>Emergomyces</taxon>
    </lineage>
</organism>
<proteinExistence type="inferred from homology"/>
<evidence type="ECO:0008006" key="10">
    <source>
        <dbReference type="Google" id="ProtNLM"/>
    </source>
</evidence>
<evidence type="ECO:0000256" key="2">
    <source>
        <dbReference type="ARBA" id="ARBA00004173"/>
    </source>
</evidence>
<evidence type="ECO:0000256" key="5">
    <source>
        <dbReference type="ARBA" id="ARBA00023002"/>
    </source>
</evidence>
<dbReference type="Gene3D" id="3.40.30.10">
    <property type="entry name" value="Glutaredoxin"/>
    <property type="match status" value="1"/>
</dbReference>
<dbReference type="PANTHER" id="PTHR28071">
    <property type="entry name" value="REDOX PROTEIN FMP46, MITOCHONDRIAL-RELATED"/>
    <property type="match status" value="1"/>
</dbReference>
<dbReference type="Proteomes" id="UP000182235">
    <property type="component" value="Unassembled WGS sequence"/>
</dbReference>
<feature type="region of interest" description="Disordered" evidence="7">
    <location>
        <begin position="64"/>
        <end position="93"/>
    </location>
</feature>
<dbReference type="SUPFAM" id="SSF52833">
    <property type="entry name" value="Thioredoxin-like"/>
    <property type="match status" value="1"/>
</dbReference>
<keyword evidence="5" id="KW-0560">Oxidoreductase</keyword>
<dbReference type="GO" id="GO:0005739">
    <property type="term" value="C:mitochondrion"/>
    <property type="evidence" value="ECO:0007669"/>
    <property type="project" value="UniProtKB-SubCell"/>
</dbReference>
<feature type="compositionally biased region" description="Low complexity" evidence="7">
    <location>
        <begin position="64"/>
        <end position="73"/>
    </location>
</feature>
<evidence type="ECO:0000256" key="1">
    <source>
        <dbReference type="ARBA" id="ARBA00002963"/>
    </source>
</evidence>
<evidence type="ECO:0000256" key="4">
    <source>
        <dbReference type="ARBA" id="ARBA00022946"/>
    </source>
</evidence>
<comment type="similarity">
    <text evidence="3">Belongs to the FMP46 family.</text>
</comment>
<dbReference type="VEuPathDB" id="FungiDB:AJ78_04651"/>
<dbReference type="OrthoDB" id="59229at2759"/>
<dbReference type="PANTHER" id="PTHR28071:SF1">
    <property type="entry name" value="REDOX PROTEIN FMP46, MITOCHONDRIAL-RELATED"/>
    <property type="match status" value="1"/>
</dbReference>